<dbReference type="InterPro" id="IPR045065">
    <property type="entry name" value="XPO1/5"/>
</dbReference>
<feature type="region of interest" description="Disordered" evidence="2">
    <location>
        <begin position="224"/>
        <end position="252"/>
    </location>
</feature>
<dbReference type="Gene3D" id="3.40.50.300">
    <property type="entry name" value="P-loop containing nucleotide triphosphate hydrolases"/>
    <property type="match status" value="1"/>
</dbReference>
<feature type="chain" id="PRO_5043916013" evidence="3">
    <location>
        <begin position="23"/>
        <end position="1643"/>
    </location>
</feature>
<dbReference type="InterPro" id="IPR045478">
    <property type="entry name" value="Exportin-5_C"/>
</dbReference>
<dbReference type="InterPro" id="IPR027417">
    <property type="entry name" value="P-loop_NTPase"/>
</dbReference>
<evidence type="ECO:0000256" key="3">
    <source>
        <dbReference type="SAM" id="SignalP"/>
    </source>
</evidence>
<dbReference type="InterPro" id="IPR016024">
    <property type="entry name" value="ARM-type_fold"/>
</dbReference>
<dbReference type="EMBL" id="OB660935">
    <property type="protein sequence ID" value="CAD7226793.1"/>
    <property type="molecule type" value="Genomic_DNA"/>
</dbReference>
<feature type="region of interest" description="Disordered" evidence="2">
    <location>
        <begin position="1618"/>
        <end position="1643"/>
    </location>
</feature>
<dbReference type="InterPro" id="IPR005225">
    <property type="entry name" value="Small_GTP-bd"/>
</dbReference>
<dbReference type="SUPFAM" id="SSF48371">
    <property type="entry name" value="ARM repeat"/>
    <property type="match status" value="1"/>
</dbReference>
<dbReference type="InterPro" id="IPR001806">
    <property type="entry name" value="Small_GTPase"/>
</dbReference>
<dbReference type="SMART" id="SM00913">
    <property type="entry name" value="IBN_N"/>
    <property type="match status" value="1"/>
</dbReference>
<dbReference type="InterPro" id="IPR001494">
    <property type="entry name" value="Importin-beta_N"/>
</dbReference>
<dbReference type="GO" id="GO:0003723">
    <property type="term" value="F:RNA binding"/>
    <property type="evidence" value="ECO:0007669"/>
    <property type="project" value="TreeGrafter"/>
</dbReference>
<dbReference type="GO" id="GO:0042565">
    <property type="term" value="C:RNA nuclear export complex"/>
    <property type="evidence" value="ECO:0007669"/>
    <property type="project" value="TreeGrafter"/>
</dbReference>
<keyword evidence="3" id="KW-0732">Signal</keyword>
<proteinExistence type="inferred from homology"/>
<feature type="compositionally biased region" description="Acidic residues" evidence="2">
    <location>
        <begin position="1260"/>
        <end position="1269"/>
    </location>
</feature>
<feature type="signal peptide" evidence="3">
    <location>
        <begin position="1"/>
        <end position="22"/>
    </location>
</feature>
<organism evidence="4">
    <name type="scientific">Cyprideis torosa</name>
    <dbReference type="NCBI Taxonomy" id="163714"/>
    <lineage>
        <taxon>Eukaryota</taxon>
        <taxon>Metazoa</taxon>
        <taxon>Ecdysozoa</taxon>
        <taxon>Arthropoda</taxon>
        <taxon>Crustacea</taxon>
        <taxon>Oligostraca</taxon>
        <taxon>Ostracoda</taxon>
        <taxon>Podocopa</taxon>
        <taxon>Podocopida</taxon>
        <taxon>Cytherocopina</taxon>
        <taxon>Cytheroidea</taxon>
        <taxon>Cytherideidae</taxon>
        <taxon>Cyprideis</taxon>
    </lineage>
</organism>
<feature type="region of interest" description="Disordered" evidence="2">
    <location>
        <begin position="1256"/>
        <end position="1286"/>
    </location>
</feature>
<dbReference type="Pfam" id="PF19273">
    <property type="entry name" value="Exportin-5"/>
    <property type="match status" value="1"/>
</dbReference>
<dbReference type="FunFam" id="3.40.50.300:FF:001447">
    <property type="entry name" value="Ras-related protein Rab-1B"/>
    <property type="match status" value="1"/>
</dbReference>
<dbReference type="GO" id="GO:0006611">
    <property type="term" value="P:protein export from nucleus"/>
    <property type="evidence" value="ECO:0007669"/>
    <property type="project" value="InterPro"/>
</dbReference>
<sequence>MGVSFVEAIVVLVAVCFAGGNCQDFAENCHPSRLQECTKDIEQINADSVMDLGTSSSDLDEVCPELKKGIQCIEDYSEQCLPDAVKSYFRSMYNGSTSVIQELCTPGEQQDEYLKHAECMDSAKYQYKICVDEHNSIVKKLDPKDPQSNRENTLKLICCSFREFISCAKGLVSRCGEETANFTEHLLDRLATPVVQEHCMNHVEDMKDCDMMLVKYKMNEGKAVPEENGEDYEGDEDGENSSTQAQVKDGNGGSGVVKAQNFAVVMAPAVLALSWGWGRSHPPAMADAEEVAACRKLQDAVAVIFSETAPQQERKAAQEFCEEFKETSHLCVPCGFRLASCVDASPISRRLGLQLVEHFIKYRWVDMEPTQKLLIKDSVVRILNSSSPSLPTSCLIREPYIKDGLARILVEIAKREWPQQWPSMLQELSDLCNLGDDQIQVVLLFFTRFAEDISILQTMDAVKRRRDIQRALTENMSTIYPFFMSTLERAITPTNEMTKEGENKLAELTLNTMSTYLEFLPIHYVTASNHRTIRLVVSLLNREDLRLAALQFIQTLVSRHIRSEDRLPSLVLLEEGPLSALTAVAKVSLTLDSAADEVQYGTLKRLAEVLSGLGNQILALWDQIGWDETQIKAFSTFLATLLEVFGHPSLLVSSLTTPFWISFSQHEAAIKHPVLLPFLSRWLDIVARKTAKLGLPSSSSINHPAPFSHDFIASSFAALDFDGDEDFMILYCKIRSELYGCVMKIGWTMAHPIFLYLRDWCGCLINGKTQEWSQHVLRPQEGAASPLMIEWDAVAPLLEHLVMAVMTRSEGQDETTEDLVSDAEGLELLKAVLSYSHPDPLVQSPWLSCISALFPFVRGDPSQQVLRTALEAVFGVARASYNEMELKDPRSKAIRKLRRHGCSCINRLAQKYPSLIFAVFPSIYEMVKSTLNTGCISKMESVTLLEVLLILGNKFPDHQKQAELIQEVLSPIQQTMEELSVPLRSVEAFMHFVGLDTPPVASHQEDLTLKNRSLLLSSMQLMYGVLKRTKSTPEGNPATQAILPLLPLIFRVLDVLNGLFHPEIWAKVDPEYTNSLGLLESDRNNILGIPNPPSSADAGSEEAVSSVAVNSPGKRMLHFLADMYEYSSLVLGNAACCLGPAFFSIADLPSLIMESLRYVVLVPEYRIRTLLRWYIKNTVAYCPPQTAPHVVLPLVQHFFSFLVHRLESRWAEFCARSASVGEVKSEEEELIEDQLLRLTTRDLLLVLEKLFYEKPSGEENNSDTMDEEMNGSVMEDGSEKSSKGRSTTLSSLGKIILMNLECQRVVLEILFWYILLDYSTRESHEGMIKYNSTQFSPSSILWPDTIASRRANTIALVVVSGLVSSDELLSQMSATLAQQMLSVFIRALSAHGQHEDYRALQMNVIISVYAQLRLAFPQISQVFKELIPSVPENSLQRFDERIVTALEKKGSHGKIGDKTQKEILRSIVGPASFLMKKLNVGGKRVNLAVWDTAGQERFHALGPIYYRDSNGAVLVYDITDEDSFTKVKNWVKELRKMLGPEVCLAIVGNKTDLEKQRVVPVQDAADYASSVSAKHYLTSAKLDSGVDDLFLDLTQRMVLEADKAGTFNCRATASTGARNRTSLQIAPNPEPGGQDATARSGCC</sequence>
<dbReference type="PANTHER" id="PTHR11223">
    <property type="entry name" value="EXPORTIN 1/5"/>
    <property type="match status" value="1"/>
</dbReference>
<name>A0A7R8WDA9_9CRUS</name>
<dbReference type="PRINTS" id="PR00449">
    <property type="entry name" value="RASTRNSFRMNG"/>
</dbReference>
<dbReference type="SMART" id="SM00174">
    <property type="entry name" value="RHO"/>
    <property type="match status" value="1"/>
</dbReference>
<dbReference type="SMART" id="SM00175">
    <property type="entry name" value="RAB"/>
    <property type="match status" value="1"/>
</dbReference>
<dbReference type="SMART" id="SM00173">
    <property type="entry name" value="RAS"/>
    <property type="match status" value="1"/>
</dbReference>
<feature type="compositionally biased region" description="Acidic residues" evidence="2">
    <location>
        <begin position="227"/>
        <end position="239"/>
    </location>
</feature>
<dbReference type="InterPro" id="IPR011989">
    <property type="entry name" value="ARM-like"/>
</dbReference>
<reference evidence="4" key="1">
    <citation type="submission" date="2020-11" db="EMBL/GenBank/DDBJ databases">
        <authorList>
            <person name="Tran Van P."/>
        </authorList>
    </citation>
    <scope>NUCLEOTIDE SEQUENCE</scope>
</reference>
<dbReference type="Pfam" id="PF08389">
    <property type="entry name" value="Xpo1"/>
    <property type="match status" value="1"/>
</dbReference>
<dbReference type="GO" id="GO:0005737">
    <property type="term" value="C:cytoplasm"/>
    <property type="evidence" value="ECO:0007669"/>
    <property type="project" value="TreeGrafter"/>
</dbReference>
<dbReference type="GO" id="GO:0006405">
    <property type="term" value="P:RNA export from nucleus"/>
    <property type="evidence" value="ECO:0007669"/>
    <property type="project" value="TreeGrafter"/>
</dbReference>
<dbReference type="GO" id="GO:0005049">
    <property type="term" value="F:nuclear export signal receptor activity"/>
    <property type="evidence" value="ECO:0007669"/>
    <property type="project" value="InterPro"/>
</dbReference>
<dbReference type="GO" id="GO:0031267">
    <property type="term" value="F:small GTPase binding"/>
    <property type="evidence" value="ECO:0007669"/>
    <property type="project" value="InterPro"/>
</dbReference>
<dbReference type="PROSITE" id="PS51421">
    <property type="entry name" value="RAS"/>
    <property type="match status" value="1"/>
</dbReference>
<dbReference type="PROSITE" id="PS51419">
    <property type="entry name" value="RAB"/>
    <property type="match status" value="1"/>
</dbReference>
<dbReference type="PANTHER" id="PTHR11223:SF3">
    <property type="entry name" value="EXPORTIN-5"/>
    <property type="match status" value="1"/>
</dbReference>
<dbReference type="GO" id="GO:0005634">
    <property type="term" value="C:nucleus"/>
    <property type="evidence" value="ECO:0007669"/>
    <property type="project" value="TreeGrafter"/>
</dbReference>
<comment type="similarity">
    <text evidence="1">Belongs to the exportin family.</text>
</comment>
<dbReference type="GO" id="GO:0003924">
    <property type="term" value="F:GTPase activity"/>
    <property type="evidence" value="ECO:0007669"/>
    <property type="project" value="InterPro"/>
</dbReference>
<dbReference type="NCBIfam" id="TIGR00231">
    <property type="entry name" value="small_GTP"/>
    <property type="match status" value="1"/>
</dbReference>
<dbReference type="InterPro" id="IPR013598">
    <property type="entry name" value="Exportin-1/Importin-b-like"/>
</dbReference>
<gene>
    <name evidence="4" type="ORF">CTOB1V02_LOCUS4708</name>
</gene>
<evidence type="ECO:0000256" key="1">
    <source>
        <dbReference type="ARBA" id="ARBA00009466"/>
    </source>
</evidence>
<dbReference type="OrthoDB" id="2215036at2759"/>
<evidence type="ECO:0000313" key="4">
    <source>
        <dbReference type="EMBL" id="CAD7226793.1"/>
    </source>
</evidence>
<dbReference type="Pfam" id="PF00071">
    <property type="entry name" value="Ras"/>
    <property type="match status" value="1"/>
</dbReference>
<dbReference type="SUPFAM" id="SSF52540">
    <property type="entry name" value="P-loop containing nucleoside triphosphate hydrolases"/>
    <property type="match status" value="1"/>
</dbReference>
<protein>
    <submittedName>
        <fullName evidence="4">Uncharacterized protein</fullName>
    </submittedName>
</protein>
<evidence type="ECO:0000256" key="2">
    <source>
        <dbReference type="SAM" id="MobiDB-lite"/>
    </source>
</evidence>
<dbReference type="Gene3D" id="1.25.10.10">
    <property type="entry name" value="Leucine-rich Repeat Variant"/>
    <property type="match status" value="1"/>
</dbReference>
<dbReference type="GO" id="GO:0005525">
    <property type="term" value="F:GTP binding"/>
    <property type="evidence" value="ECO:0007669"/>
    <property type="project" value="InterPro"/>
</dbReference>
<accession>A0A7R8WDA9</accession>